<evidence type="ECO:0000256" key="1">
    <source>
        <dbReference type="SAM" id="Coils"/>
    </source>
</evidence>
<sequence length="395" mass="44007">MLTVFSANVRTRSTIASGNTSATSNTSPSGKLPAFICVFGITGSGKSSASSLFINDASGDKLPVGHGQWSCTRDVAEAQPFMIDGREVCLIDTPGFDDTTVPDSEILGRIGDFLFQSYGRKDLITGMIYMHNITSNRFGGVSKKNFHVFRELCGPDALKNLIICTNFWSIPPSNPSEYEDRERQLITTPEFFKQAIDKGARVERYVNRGRTSAHNIIRKCLSNKPEPVQFQLEATAGTTLMDTAAGKALSSELEKQLRDEIDELANTNKRLEAAIRKHDDVTRQEMEELQEEHQRTCQRLIADVNLLQATISADRKRNEEERRRVAEEWERHQQDVLIWAKYHENLQAQLSQAEFQAGLRRDARAIQTKAVRRTVAAVVGSVTGAVGAISLSMLL</sequence>
<dbReference type="AlphaFoldDB" id="A0A8H3B419"/>
<feature type="coiled-coil region" evidence="1">
    <location>
        <begin position="250"/>
        <end position="303"/>
    </location>
</feature>
<evidence type="ECO:0000313" key="2">
    <source>
        <dbReference type="EMBL" id="CAE6447363.1"/>
    </source>
</evidence>
<keyword evidence="1" id="KW-0175">Coiled coil</keyword>
<organism evidence="2 3">
    <name type="scientific">Rhizoctonia solani</name>
    <dbReference type="NCBI Taxonomy" id="456999"/>
    <lineage>
        <taxon>Eukaryota</taxon>
        <taxon>Fungi</taxon>
        <taxon>Dikarya</taxon>
        <taxon>Basidiomycota</taxon>
        <taxon>Agaricomycotina</taxon>
        <taxon>Agaricomycetes</taxon>
        <taxon>Cantharellales</taxon>
        <taxon>Ceratobasidiaceae</taxon>
        <taxon>Rhizoctonia</taxon>
    </lineage>
</organism>
<proteinExistence type="predicted"/>
<dbReference type="Proteomes" id="UP000663846">
    <property type="component" value="Unassembled WGS sequence"/>
</dbReference>
<protein>
    <recommendedName>
        <fullName evidence="4">G domain-containing protein</fullName>
    </recommendedName>
</protein>
<dbReference type="CDD" id="cd00882">
    <property type="entry name" value="Ras_like_GTPase"/>
    <property type="match status" value="1"/>
</dbReference>
<gene>
    <name evidence="2" type="ORF">RDB_LOCUS140233</name>
</gene>
<name>A0A8H3B419_9AGAM</name>
<dbReference type="EMBL" id="CAJMWS010000484">
    <property type="protein sequence ID" value="CAE6447363.1"/>
    <property type="molecule type" value="Genomic_DNA"/>
</dbReference>
<dbReference type="Gene3D" id="3.40.50.300">
    <property type="entry name" value="P-loop containing nucleotide triphosphate hydrolases"/>
    <property type="match status" value="1"/>
</dbReference>
<evidence type="ECO:0000313" key="3">
    <source>
        <dbReference type="Proteomes" id="UP000663846"/>
    </source>
</evidence>
<accession>A0A8H3B419</accession>
<reference evidence="2" key="1">
    <citation type="submission" date="2021-01" db="EMBL/GenBank/DDBJ databases">
        <authorList>
            <person name="Kaushik A."/>
        </authorList>
    </citation>
    <scope>NUCLEOTIDE SEQUENCE</scope>
    <source>
        <strain evidence="2">AG1-1C</strain>
    </source>
</reference>
<dbReference type="InterPro" id="IPR027417">
    <property type="entry name" value="P-loop_NTPase"/>
</dbReference>
<comment type="caution">
    <text evidence="2">The sequence shown here is derived from an EMBL/GenBank/DDBJ whole genome shotgun (WGS) entry which is preliminary data.</text>
</comment>
<evidence type="ECO:0008006" key="4">
    <source>
        <dbReference type="Google" id="ProtNLM"/>
    </source>
</evidence>
<dbReference type="SUPFAM" id="SSF52540">
    <property type="entry name" value="P-loop containing nucleoside triphosphate hydrolases"/>
    <property type="match status" value="1"/>
</dbReference>